<protein>
    <submittedName>
        <fullName evidence="2">Uncharacterized protein</fullName>
    </submittedName>
</protein>
<dbReference type="AlphaFoldDB" id="A0A5E4R2D9"/>
<proteinExistence type="predicted"/>
<keyword evidence="1" id="KW-1133">Transmembrane helix</keyword>
<keyword evidence="1" id="KW-0812">Transmembrane</keyword>
<gene>
    <name evidence="2" type="ORF">LSINAPIS_LOCUS14262</name>
</gene>
<dbReference type="Proteomes" id="UP000324832">
    <property type="component" value="Unassembled WGS sequence"/>
</dbReference>
<name>A0A5E4R2D9_9NEOP</name>
<dbReference type="Gene3D" id="1.20.1250.20">
    <property type="entry name" value="MFS general substrate transporter like domains"/>
    <property type="match status" value="1"/>
</dbReference>
<feature type="transmembrane region" description="Helical" evidence="1">
    <location>
        <begin position="20"/>
        <end position="39"/>
    </location>
</feature>
<reference evidence="2 3" key="1">
    <citation type="submission" date="2017-07" db="EMBL/GenBank/DDBJ databases">
        <authorList>
            <person name="Talla V."/>
            <person name="Backstrom N."/>
        </authorList>
    </citation>
    <scope>NUCLEOTIDE SEQUENCE [LARGE SCALE GENOMIC DNA]</scope>
</reference>
<dbReference type="EMBL" id="FZQP02006870">
    <property type="protein sequence ID" value="VVD04527.1"/>
    <property type="molecule type" value="Genomic_DNA"/>
</dbReference>
<keyword evidence="1" id="KW-0472">Membrane</keyword>
<evidence type="ECO:0000313" key="3">
    <source>
        <dbReference type="Proteomes" id="UP000324832"/>
    </source>
</evidence>
<dbReference type="PROSITE" id="PS51257">
    <property type="entry name" value="PROKAR_LIPOPROTEIN"/>
    <property type="match status" value="1"/>
</dbReference>
<dbReference type="SUPFAM" id="SSF103473">
    <property type="entry name" value="MFS general substrate transporter"/>
    <property type="match status" value="1"/>
</dbReference>
<evidence type="ECO:0000313" key="2">
    <source>
        <dbReference type="EMBL" id="VVD04527.1"/>
    </source>
</evidence>
<evidence type="ECO:0000256" key="1">
    <source>
        <dbReference type="SAM" id="Phobius"/>
    </source>
</evidence>
<dbReference type="InterPro" id="IPR036259">
    <property type="entry name" value="MFS_trans_sf"/>
</dbReference>
<sequence length="77" mass="8538">MRVIRLYFHGGSIIVEQSSWVVSLFAPGALCGCYVGQILNEKVGRRFTVIILFSRTPWVMCISRFVTGIGMGITAVK</sequence>
<accession>A0A5E4R2D9</accession>
<organism evidence="2 3">
    <name type="scientific">Leptidea sinapis</name>
    <dbReference type="NCBI Taxonomy" id="189913"/>
    <lineage>
        <taxon>Eukaryota</taxon>
        <taxon>Metazoa</taxon>
        <taxon>Ecdysozoa</taxon>
        <taxon>Arthropoda</taxon>
        <taxon>Hexapoda</taxon>
        <taxon>Insecta</taxon>
        <taxon>Pterygota</taxon>
        <taxon>Neoptera</taxon>
        <taxon>Endopterygota</taxon>
        <taxon>Lepidoptera</taxon>
        <taxon>Glossata</taxon>
        <taxon>Ditrysia</taxon>
        <taxon>Papilionoidea</taxon>
        <taxon>Pieridae</taxon>
        <taxon>Dismorphiinae</taxon>
        <taxon>Leptidea</taxon>
    </lineage>
</organism>
<keyword evidence="3" id="KW-1185">Reference proteome</keyword>